<dbReference type="PANTHER" id="PTHR14187">
    <property type="entry name" value="ALPHA KINASE/ELONGATION FACTOR 2 KINASE"/>
    <property type="match status" value="1"/>
</dbReference>
<gene>
    <name evidence="1" type="ORF">CHS0354_028722</name>
</gene>
<reference evidence="1" key="3">
    <citation type="submission" date="2023-05" db="EMBL/GenBank/DDBJ databases">
        <authorList>
            <person name="Smith C.H."/>
        </authorList>
    </citation>
    <scope>NUCLEOTIDE SEQUENCE</scope>
    <source>
        <strain evidence="1">CHS0354</strain>
        <tissue evidence="1">Mantle</tissue>
    </source>
</reference>
<comment type="caution">
    <text evidence="1">The sequence shown here is derived from an EMBL/GenBank/DDBJ whole genome shotgun (WGS) entry which is preliminary data.</text>
</comment>
<organism evidence="1 2">
    <name type="scientific">Potamilus streckersoni</name>
    <dbReference type="NCBI Taxonomy" id="2493646"/>
    <lineage>
        <taxon>Eukaryota</taxon>
        <taxon>Metazoa</taxon>
        <taxon>Spiralia</taxon>
        <taxon>Lophotrochozoa</taxon>
        <taxon>Mollusca</taxon>
        <taxon>Bivalvia</taxon>
        <taxon>Autobranchia</taxon>
        <taxon>Heteroconchia</taxon>
        <taxon>Palaeoheterodonta</taxon>
        <taxon>Unionida</taxon>
        <taxon>Unionoidea</taxon>
        <taxon>Unionidae</taxon>
        <taxon>Ambleminae</taxon>
        <taxon>Lampsilini</taxon>
        <taxon>Potamilus</taxon>
    </lineage>
</organism>
<name>A0AAE0SYN8_9BIVA</name>
<dbReference type="EMBL" id="JAEAOA010001723">
    <property type="protein sequence ID" value="KAK3600522.1"/>
    <property type="molecule type" value="Genomic_DNA"/>
</dbReference>
<accession>A0AAE0SYN8</accession>
<evidence type="ECO:0000313" key="1">
    <source>
        <dbReference type="EMBL" id="KAK3600522.1"/>
    </source>
</evidence>
<dbReference type="InterPro" id="IPR043129">
    <property type="entry name" value="ATPase_NBD"/>
</dbReference>
<proteinExistence type="predicted"/>
<dbReference type="Gene3D" id="3.90.640.10">
    <property type="entry name" value="Actin, Chain A, domain 4"/>
    <property type="match status" value="1"/>
</dbReference>
<keyword evidence="2" id="KW-1185">Reference proteome</keyword>
<dbReference type="AlphaFoldDB" id="A0AAE0SYN8"/>
<dbReference type="Proteomes" id="UP001195483">
    <property type="component" value="Unassembled WGS sequence"/>
</dbReference>
<reference evidence="1" key="2">
    <citation type="journal article" date="2021" name="Genome Biol. Evol.">
        <title>Developing a high-quality reference genome for a parasitic bivalve with doubly uniparental inheritance (Bivalvia: Unionida).</title>
        <authorList>
            <person name="Smith C.H."/>
        </authorList>
    </citation>
    <scope>NUCLEOTIDE SEQUENCE</scope>
    <source>
        <strain evidence="1">CHS0354</strain>
        <tissue evidence="1">Mantle</tissue>
    </source>
</reference>
<reference evidence="1" key="1">
    <citation type="journal article" date="2021" name="Genome Biol. Evol.">
        <title>A High-Quality Reference Genome for a Parasitic Bivalve with Doubly Uniparental Inheritance (Bivalvia: Unionida).</title>
        <authorList>
            <person name="Smith C.H."/>
        </authorList>
    </citation>
    <scope>NUCLEOTIDE SEQUENCE</scope>
    <source>
        <strain evidence="1">CHS0354</strain>
    </source>
</reference>
<dbReference type="PANTHER" id="PTHR14187:SF5">
    <property type="entry name" value="HEAT SHOCK 70 KDA PROTEIN 12A"/>
    <property type="match status" value="1"/>
</dbReference>
<evidence type="ECO:0000313" key="2">
    <source>
        <dbReference type="Proteomes" id="UP001195483"/>
    </source>
</evidence>
<sequence>AASFFCRYLPVERLSDTGRSEISCFEPGKRYLVLDAGGGTVDITVHEVLHSGNLRELYKANGGPWGGTTVDESFKDFLKILCGQQTFARFESEFKDAYLDLLREFEAKKRTVCPELDQKVTLKIPIAIHEAFQNDHGQSFREAVAERQDLQGKLVFAGDKMRVEPSLMKSFFQRTCDTIVGHLKDLFDRPELSGVTTILMVGGFSESPMLRHAIQVKFPQMRIVVPHEAGLAVLKGAVIFGHQPKIISSRVSRYTYGISVRELAQPSDPEEKLIKGPDGIWLCRGHFSKFVEIGQEIPVGARSMGSVYNPIDRQKGGMKIKVFVSTERNPKFVEEKGCTKLGEIYVERGRRKGVEVTMIFGGTELGVEAIDLDTGKLTNAKFDFLE</sequence>
<feature type="non-terminal residue" evidence="1">
    <location>
        <position position="386"/>
    </location>
</feature>
<protein>
    <submittedName>
        <fullName evidence="1">Uncharacterized protein</fullName>
    </submittedName>
</protein>
<dbReference type="SUPFAM" id="SSF53067">
    <property type="entry name" value="Actin-like ATPase domain"/>
    <property type="match status" value="1"/>
</dbReference>
<dbReference type="Gene3D" id="3.30.420.40">
    <property type="match status" value="2"/>
</dbReference>